<protein>
    <submittedName>
        <fullName evidence="1">Uncharacterized protein</fullName>
    </submittedName>
</protein>
<keyword evidence="2" id="KW-1185">Reference proteome</keyword>
<evidence type="ECO:0000313" key="2">
    <source>
        <dbReference type="Proteomes" id="UP000214353"/>
    </source>
</evidence>
<dbReference type="KEGG" id="vg:5141849"/>
<sequence>MPATIVSVLTLAAAEDATTATVHSTSVFDDPVIQVPATLLVSMSRQTLPSLPLLLSPIVKSKNYAKRSKVRKMKHWQMKKFFSFKIGMDMCNNVVDNNQLICNNIKHNGVGVVCGVNKIKYRYF</sequence>
<evidence type="ECO:0000313" key="1">
    <source>
        <dbReference type="EMBL" id="ABF47374.1"/>
    </source>
</evidence>
<organism evidence="1 2">
    <name type="scientific">Clanis bilineata nucleopolyhedrovirus</name>
    <dbReference type="NCBI Taxonomy" id="1307957"/>
    <lineage>
        <taxon>Viruses</taxon>
        <taxon>Viruses incertae sedis</taxon>
        <taxon>Naldaviricetes</taxon>
        <taxon>Lefavirales</taxon>
        <taxon>Baculoviridae</taxon>
        <taxon>Alphabaculovirus</taxon>
        <taxon>Alphabaculovirus clabilineatae</taxon>
    </lineage>
</organism>
<dbReference type="GeneID" id="5141849"/>
<accession>Q0N469</accession>
<dbReference type="RefSeq" id="YP_717568.1">
    <property type="nucleotide sequence ID" value="NC_008293.1"/>
</dbReference>
<dbReference type="EMBL" id="DQ504428">
    <property type="protein sequence ID" value="ABF47374.1"/>
    <property type="molecule type" value="Genomic_DNA"/>
</dbReference>
<name>Q0N469_9ABAC</name>
<dbReference type="Proteomes" id="UP000214353">
    <property type="component" value="Segment"/>
</dbReference>
<reference evidence="1 2" key="1">
    <citation type="journal article" date="2009" name="BMC Genomics">
        <title>Genomic sequence, organization and characteristics of a new nucleopolyhedrovirus isolated from Clanis bilineata larva.</title>
        <authorList>
            <person name="Zhu S.Y."/>
            <person name="Yi J.P."/>
            <person name="Shen W.D."/>
            <person name="Wang L.Q."/>
            <person name="He H.G."/>
            <person name="Wang Y."/>
            <person name="Li B."/>
            <person name="Wang W.B."/>
        </authorList>
    </citation>
    <scope>NUCLEOTIDE SEQUENCE [LARGE SCALE GENOMIC DNA]</scope>
    <source>
        <strain evidence="1">DZ1</strain>
    </source>
</reference>
<proteinExistence type="predicted"/>